<dbReference type="PANTHER" id="PTHR11092:SF0">
    <property type="entry name" value="EPIMERASE FAMILY PROTEIN SDR39U1"/>
    <property type="match status" value="1"/>
</dbReference>
<sequence>MAKNVLITGGTGLVGQRLSEILLDKGYSISYLTRNKKNATHLHSPQIKLYEWNIKKNEIEQEAIQQADYIIHLAGAGVADEKWTPLRKKEILESRTLSTQLLIDKINNAPNQVQAFVSASAIGYYGLDTGNAWQYENIESQAKDFLAEVVKAWESTIFKTQKVRTVAIRIGVVLSQKGGALEKMAQPVRFYTGAALGSGLQYISWIHIDDLCEIFVKALEDSQMSGIYNGVAPNPVTNEVLTKTIGKVLNRPILPLNVPAFALKLALGEMAGIVLGGNRVSSEKIEKAGYQFKFTKIEEAITDLLA</sequence>
<evidence type="ECO:0008006" key="6">
    <source>
        <dbReference type="Google" id="ProtNLM"/>
    </source>
</evidence>
<dbReference type="AlphaFoldDB" id="A0A1I2A6P6"/>
<comment type="similarity">
    <text evidence="1">Belongs to the NAD(P)-dependent epimerase/dehydratase family. SDR39U1 subfamily.</text>
</comment>
<proteinExistence type="inferred from homology"/>
<dbReference type="NCBIfam" id="TIGR01777">
    <property type="entry name" value="yfcH"/>
    <property type="match status" value="1"/>
</dbReference>
<evidence type="ECO:0000313" key="5">
    <source>
        <dbReference type="Proteomes" id="UP000199513"/>
    </source>
</evidence>
<evidence type="ECO:0000259" key="2">
    <source>
        <dbReference type="Pfam" id="PF01370"/>
    </source>
</evidence>
<feature type="domain" description="DUF1731" evidence="3">
    <location>
        <begin position="258"/>
        <end position="304"/>
    </location>
</feature>
<dbReference type="Pfam" id="PF01370">
    <property type="entry name" value="Epimerase"/>
    <property type="match status" value="1"/>
</dbReference>
<dbReference type="Pfam" id="PF08338">
    <property type="entry name" value="DUF1731"/>
    <property type="match status" value="1"/>
</dbReference>
<feature type="domain" description="NAD-dependent epimerase/dehydratase" evidence="2">
    <location>
        <begin position="5"/>
        <end position="229"/>
    </location>
</feature>
<gene>
    <name evidence="4" type="ORF">SAMN04488541_100146</name>
</gene>
<evidence type="ECO:0000259" key="3">
    <source>
        <dbReference type="Pfam" id="PF08338"/>
    </source>
</evidence>
<dbReference type="RefSeq" id="WP_091538199.1">
    <property type="nucleotide sequence ID" value="NZ_FONY01000001.1"/>
</dbReference>
<name>A0A1I2A6P6_9BACT</name>
<dbReference type="Proteomes" id="UP000199513">
    <property type="component" value="Unassembled WGS sequence"/>
</dbReference>
<dbReference type="OrthoDB" id="9801773at2"/>
<dbReference type="EMBL" id="FONY01000001">
    <property type="protein sequence ID" value="SFE39457.1"/>
    <property type="molecule type" value="Genomic_DNA"/>
</dbReference>
<keyword evidence="5" id="KW-1185">Reference proteome</keyword>
<dbReference type="InterPro" id="IPR013549">
    <property type="entry name" value="DUF1731"/>
</dbReference>
<dbReference type="Gene3D" id="3.40.50.720">
    <property type="entry name" value="NAD(P)-binding Rossmann-like Domain"/>
    <property type="match status" value="1"/>
</dbReference>
<reference evidence="5" key="1">
    <citation type="submission" date="2016-10" db="EMBL/GenBank/DDBJ databases">
        <authorList>
            <person name="Varghese N."/>
            <person name="Submissions S."/>
        </authorList>
    </citation>
    <scope>NUCLEOTIDE SEQUENCE [LARGE SCALE GENOMIC DNA]</scope>
    <source>
        <strain>GEY</strain>
        <strain evidence="5">DSM 9560</strain>
    </source>
</reference>
<accession>A0A1I2A6P6</accession>
<protein>
    <recommendedName>
        <fullName evidence="6">TIGR01777 family protein</fullName>
    </recommendedName>
</protein>
<organism evidence="4 5">
    <name type="scientific">Thermoflexibacter ruber</name>
    <dbReference type="NCBI Taxonomy" id="1003"/>
    <lineage>
        <taxon>Bacteria</taxon>
        <taxon>Pseudomonadati</taxon>
        <taxon>Bacteroidota</taxon>
        <taxon>Cytophagia</taxon>
        <taxon>Cytophagales</taxon>
        <taxon>Thermoflexibacteraceae</taxon>
        <taxon>Thermoflexibacter</taxon>
    </lineage>
</organism>
<dbReference type="SUPFAM" id="SSF51735">
    <property type="entry name" value="NAD(P)-binding Rossmann-fold domains"/>
    <property type="match status" value="1"/>
</dbReference>
<dbReference type="InterPro" id="IPR010099">
    <property type="entry name" value="SDR39U1"/>
</dbReference>
<evidence type="ECO:0000256" key="1">
    <source>
        <dbReference type="ARBA" id="ARBA00009353"/>
    </source>
</evidence>
<dbReference type="InterPro" id="IPR036291">
    <property type="entry name" value="NAD(P)-bd_dom_sf"/>
</dbReference>
<dbReference type="PANTHER" id="PTHR11092">
    <property type="entry name" value="SUGAR NUCLEOTIDE EPIMERASE RELATED"/>
    <property type="match status" value="1"/>
</dbReference>
<dbReference type="InterPro" id="IPR001509">
    <property type="entry name" value="Epimerase_deHydtase"/>
</dbReference>
<evidence type="ECO:0000313" key="4">
    <source>
        <dbReference type="EMBL" id="SFE39457.1"/>
    </source>
</evidence>
<dbReference type="STRING" id="1003.SAMN04488541_100146"/>